<dbReference type="Gene3D" id="1.10.510.10">
    <property type="entry name" value="Transferase(Phosphotransferase) domain 1"/>
    <property type="match status" value="1"/>
</dbReference>
<evidence type="ECO:0000256" key="9">
    <source>
        <dbReference type="ARBA" id="ARBA00048367"/>
    </source>
</evidence>
<keyword evidence="7 10" id="KW-0067">ATP-binding</keyword>
<dbReference type="GO" id="GO:0005634">
    <property type="term" value="C:nucleus"/>
    <property type="evidence" value="ECO:0007669"/>
    <property type="project" value="TreeGrafter"/>
</dbReference>
<evidence type="ECO:0000256" key="10">
    <source>
        <dbReference type="PROSITE-ProRule" id="PRU10141"/>
    </source>
</evidence>
<feature type="region of interest" description="Disordered" evidence="12">
    <location>
        <begin position="151"/>
        <end position="181"/>
    </location>
</feature>
<dbReference type="InterPro" id="IPR011009">
    <property type="entry name" value="Kinase-like_dom_sf"/>
</dbReference>
<dbReference type="OrthoDB" id="276735at2759"/>
<keyword evidence="5 10" id="KW-0547">Nucleotide-binding</keyword>
<dbReference type="InterPro" id="IPR017441">
    <property type="entry name" value="Protein_kinase_ATP_BS"/>
</dbReference>
<dbReference type="GO" id="GO:0005737">
    <property type="term" value="C:cytoplasm"/>
    <property type="evidence" value="ECO:0007669"/>
    <property type="project" value="TreeGrafter"/>
</dbReference>
<accession>S9UTH5</accession>
<evidence type="ECO:0000256" key="8">
    <source>
        <dbReference type="ARBA" id="ARBA00047811"/>
    </source>
</evidence>
<keyword evidence="6 14" id="KW-0418">Kinase</keyword>
<evidence type="ECO:0000256" key="2">
    <source>
        <dbReference type="ARBA" id="ARBA00012425"/>
    </source>
</evidence>
<dbReference type="Gene3D" id="3.30.200.20">
    <property type="entry name" value="Phosphorylase Kinase, domain 1"/>
    <property type="match status" value="1"/>
</dbReference>
<comment type="similarity">
    <text evidence="1">Belongs to the protein kinase superfamily. CMGC Ser/Thr protein kinase family. CDC2/CDKX subfamily.</text>
</comment>
<gene>
    <name evidence="14" type="ORF">STCU_02936</name>
</gene>
<keyword evidence="3 11" id="KW-0723">Serine/threonine-protein kinase</keyword>
<dbReference type="GO" id="GO:0005524">
    <property type="term" value="F:ATP binding"/>
    <property type="evidence" value="ECO:0007669"/>
    <property type="project" value="UniProtKB-UniRule"/>
</dbReference>
<evidence type="ECO:0000256" key="11">
    <source>
        <dbReference type="RuleBase" id="RU000304"/>
    </source>
</evidence>
<dbReference type="PANTHER" id="PTHR24056:SF552">
    <property type="entry name" value="CELL DIVISION CONTROL PROTEIN 2 HOMOLOG 4"/>
    <property type="match status" value="1"/>
</dbReference>
<organism evidence="14 15">
    <name type="scientific">Strigomonas culicis</name>
    <dbReference type="NCBI Taxonomy" id="28005"/>
    <lineage>
        <taxon>Eukaryota</taxon>
        <taxon>Discoba</taxon>
        <taxon>Euglenozoa</taxon>
        <taxon>Kinetoplastea</taxon>
        <taxon>Metakinetoplastina</taxon>
        <taxon>Trypanosomatida</taxon>
        <taxon>Trypanosomatidae</taxon>
        <taxon>Strigomonadinae</taxon>
        <taxon>Strigomonas</taxon>
    </lineage>
</organism>
<dbReference type="PROSITE" id="PS00107">
    <property type="entry name" value="PROTEIN_KINASE_ATP"/>
    <property type="match status" value="1"/>
</dbReference>
<dbReference type="InterPro" id="IPR000719">
    <property type="entry name" value="Prot_kinase_dom"/>
</dbReference>
<evidence type="ECO:0000259" key="13">
    <source>
        <dbReference type="PROSITE" id="PS50011"/>
    </source>
</evidence>
<evidence type="ECO:0000256" key="1">
    <source>
        <dbReference type="ARBA" id="ARBA00006485"/>
    </source>
</evidence>
<sequence length="433" mass="47863">MSTQGRYSHIVRLGEGTYGAVYKATEKDTGKVIAFKRMNAVSDDDGVPGIAIREVCLLKELRHQNLVELFDVLFDSKKITLIFEFCDFDLKQYMETKPKRCLDAEEVQPALKQIFAGLHYLHHRSVVHRDIKPQNVFLNIRPSAYSLNSYAQHPNGPSDSNGGGSNHPDGDGARVATAPPENRSAKQLVAKLGDFGLARVENIPVKKYSHEAVTLWYRSPDVLLGSALYSFPVDIWSMGVMFFEMVTGRILFAGHSDEEQLVRMFRLLGSPTKDTWPSMLSYPSTSDRVTRARQLVAMAASGPAPAGGGSSKAGGGHHGDGTHRMLTCYSSALTQPAPPMPDPPPQNTCLLPEELWFPQSLFQQYMTSTGFRAVCGEDGVDLIRRCLMYEPSKRITAAEALRHPFLRNVQTPKTGYLDNLMTALQQSLEAAGI</sequence>
<comment type="caution">
    <text evidence="14">The sequence shown here is derived from an EMBL/GenBank/DDBJ whole genome shotgun (WGS) entry which is preliminary data.</text>
</comment>
<dbReference type="PROSITE" id="PS00108">
    <property type="entry name" value="PROTEIN_KINASE_ST"/>
    <property type="match status" value="1"/>
</dbReference>
<name>S9UTH5_9TRYP</name>
<dbReference type="Pfam" id="PF00069">
    <property type="entry name" value="Pkinase"/>
    <property type="match status" value="1"/>
</dbReference>
<dbReference type="EC" id="2.7.11.22" evidence="2"/>
<evidence type="ECO:0000256" key="12">
    <source>
        <dbReference type="SAM" id="MobiDB-lite"/>
    </source>
</evidence>
<evidence type="ECO:0000256" key="7">
    <source>
        <dbReference type="ARBA" id="ARBA00022840"/>
    </source>
</evidence>
<dbReference type="FunFam" id="3.30.200.20:FF:000124">
    <property type="entry name" value="Cyclin-dependent kinase 4"/>
    <property type="match status" value="1"/>
</dbReference>
<feature type="binding site" evidence="10">
    <location>
        <position position="36"/>
    </location>
    <ligand>
        <name>ATP</name>
        <dbReference type="ChEBI" id="CHEBI:30616"/>
    </ligand>
</feature>
<protein>
    <recommendedName>
        <fullName evidence="2">cyclin-dependent kinase</fullName>
        <ecNumber evidence="2">2.7.11.22</ecNumber>
    </recommendedName>
</protein>
<evidence type="ECO:0000256" key="3">
    <source>
        <dbReference type="ARBA" id="ARBA00022527"/>
    </source>
</evidence>
<comment type="catalytic activity">
    <reaction evidence="8">
        <text>L-threonyl-[protein] + ATP = O-phospho-L-threonyl-[protein] + ADP + H(+)</text>
        <dbReference type="Rhea" id="RHEA:46608"/>
        <dbReference type="Rhea" id="RHEA-COMP:11060"/>
        <dbReference type="Rhea" id="RHEA-COMP:11605"/>
        <dbReference type="ChEBI" id="CHEBI:15378"/>
        <dbReference type="ChEBI" id="CHEBI:30013"/>
        <dbReference type="ChEBI" id="CHEBI:30616"/>
        <dbReference type="ChEBI" id="CHEBI:61977"/>
        <dbReference type="ChEBI" id="CHEBI:456216"/>
        <dbReference type="EC" id="2.7.11.22"/>
    </reaction>
</comment>
<proteinExistence type="inferred from homology"/>
<evidence type="ECO:0000313" key="14">
    <source>
        <dbReference type="EMBL" id="EPY32188.1"/>
    </source>
</evidence>
<feature type="domain" description="Protein kinase" evidence="13">
    <location>
        <begin position="7"/>
        <end position="406"/>
    </location>
</feature>
<evidence type="ECO:0000256" key="6">
    <source>
        <dbReference type="ARBA" id="ARBA00022777"/>
    </source>
</evidence>
<keyword evidence="4" id="KW-0808">Transferase</keyword>
<evidence type="ECO:0000313" key="15">
    <source>
        <dbReference type="Proteomes" id="UP000015354"/>
    </source>
</evidence>
<dbReference type="Proteomes" id="UP000015354">
    <property type="component" value="Unassembled WGS sequence"/>
</dbReference>
<dbReference type="PROSITE" id="PS50011">
    <property type="entry name" value="PROTEIN_KINASE_DOM"/>
    <property type="match status" value="1"/>
</dbReference>
<dbReference type="SUPFAM" id="SSF56112">
    <property type="entry name" value="Protein kinase-like (PK-like)"/>
    <property type="match status" value="1"/>
</dbReference>
<dbReference type="EMBL" id="ATMH01002936">
    <property type="protein sequence ID" value="EPY32188.1"/>
    <property type="molecule type" value="Genomic_DNA"/>
</dbReference>
<dbReference type="SMART" id="SM00220">
    <property type="entry name" value="S_TKc"/>
    <property type="match status" value="1"/>
</dbReference>
<dbReference type="AlphaFoldDB" id="S9UTH5"/>
<keyword evidence="15" id="KW-1185">Reference proteome</keyword>
<dbReference type="GO" id="GO:0004693">
    <property type="term" value="F:cyclin-dependent protein serine/threonine kinase activity"/>
    <property type="evidence" value="ECO:0007669"/>
    <property type="project" value="UniProtKB-EC"/>
</dbReference>
<dbReference type="InterPro" id="IPR050108">
    <property type="entry name" value="CDK"/>
</dbReference>
<evidence type="ECO:0000256" key="4">
    <source>
        <dbReference type="ARBA" id="ARBA00022679"/>
    </source>
</evidence>
<reference evidence="14 15" key="1">
    <citation type="journal article" date="2013" name="PLoS ONE">
        <title>Predicting the Proteins of Angomonas deanei, Strigomonas culicis and Their Respective Endosymbionts Reveals New Aspects of the Trypanosomatidae Family.</title>
        <authorList>
            <person name="Motta M.C."/>
            <person name="Martins A.C."/>
            <person name="de Souza S.S."/>
            <person name="Catta-Preta C.M."/>
            <person name="Silva R."/>
            <person name="Klein C.C."/>
            <person name="de Almeida L.G."/>
            <person name="de Lima Cunha O."/>
            <person name="Ciapina L.P."/>
            <person name="Brocchi M."/>
            <person name="Colabardini A.C."/>
            <person name="de Araujo Lima B."/>
            <person name="Machado C.R."/>
            <person name="de Almeida Soares C.M."/>
            <person name="Probst C.M."/>
            <person name="de Menezes C.B."/>
            <person name="Thompson C.E."/>
            <person name="Bartholomeu D.C."/>
            <person name="Gradia D.F."/>
            <person name="Pavoni D.P."/>
            <person name="Grisard E.C."/>
            <person name="Fantinatti-Garboggini F."/>
            <person name="Marchini F.K."/>
            <person name="Rodrigues-Luiz G.F."/>
            <person name="Wagner G."/>
            <person name="Goldman G.H."/>
            <person name="Fietto J.L."/>
            <person name="Elias M.C."/>
            <person name="Goldman M.H."/>
            <person name="Sagot M.F."/>
            <person name="Pereira M."/>
            <person name="Stoco P.H."/>
            <person name="de Mendonca-Neto R.P."/>
            <person name="Teixeira S.M."/>
            <person name="Maciel T.E."/>
            <person name="de Oliveira Mendes T.A."/>
            <person name="Urmenyi T.P."/>
            <person name="de Souza W."/>
            <person name="Schenkman S."/>
            <person name="de Vasconcelos A.T."/>
        </authorList>
    </citation>
    <scope>NUCLEOTIDE SEQUENCE [LARGE SCALE GENOMIC DNA]</scope>
</reference>
<dbReference type="PANTHER" id="PTHR24056">
    <property type="entry name" value="CELL DIVISION PROTEIN KINASE"/>
    <property type="match status" value="1"/>
</dbReference>
<evidence type="ECO:0000256" key="5">
    <source>
        <dbReference type="ARBA" id="ARBA00022741"/>
    </source>
</evidence>
<comment type="catalytic activity">
    <reaction evidence="9">
        <text>L-seryl-[protein] + ATP = O-phospho-L-seryl-[protein] + ADP + H(+)</text>
        <dbReference type="Rhea" id="RHEA:17989"/>
        <dbReference type="Rhea" id="RHEA-COMP:9863"/>
        <dbReference type="Rhea" id="RHEA-COMP:11604"/>
        <dbReference type="ChEBI" id="CHEBI:15378"/>
        <dbReference type="ChEBI" id="CHEBI:29999"/>
        <dbReference type="ChEBI" id="CHEBI:30616"/>
        <dbReference type="ChEBI" id="CHEBI:83421"/>
        <dbReference type="ChEBI" id="CHEBI:456216"/>
        <dbReference type="EC" id="2.7.11.22"/>
    </reaction>
</comment>
<dbReference type="InterPro" id="IPR008271">
    <property type="entry name" value="Ser/Thr_kinase_AS"/>
</dbReference>